<feature type="compositionally biased region" description="Acidic residues" evidence="1">
    <location>
        <begin position="614"/>
        <end position="628"/>
    </location>
</feature>
<accession>A0AA89ACX9</accession>
<dbReference type="Pfam" id="PF05641">
    <property type="entry name" value="Agenet"/>
    <property type="match status" value="1"/>
</dbReference>
<dbReference type="Proteomes" id="UP001188597">
    <property type="component" value="Unassembled WGS sequence"/>
</dbReference>
<dbReference type="PANTHER" id="PTHR31917:SF101">
    <property type="entry name" value="OS07G0607300 PROTEIN"/>
    <property type="match status" value="1"/>
</dbReference>
<dbReference type="GO" id="GO:0003682">
    <property type="term" value="F:chromatin binding"/>
    <property type="evidence" value="ECO:0007669"/>
    <property type="project" value="InterPro"/>
</dbReference>
<evidence type="ECO:0000259" key="2">
    <source>
        <dbReference type="PROSITE" id="PS51038"/>
    </source>
</evidence>
<dbReference type="PROSITE" id="PS51038">
    <property type="entry name" value="BAH"/>
    <property type="match status" value="1"/>
</dbReference>
<dbReference type="InterPro" id="IPR043151">
    <property type="entry name" value="BAH_sf"/>
</dbReference>
<dbReference type="InterPro" id="IPR001025">
    <property type="entry name" value="BAH_dom"/>
</dbReference>
<dbReference type="InterPro" id="IPR008395">
    <property type="entry name" value="Agenet-like_dom"/>
</dbReference>
<sequence>MAASAPCFVEWKEQFVSKERGNRVVHYFLKDILGESILAVVGTERSVRHMFYVVSEEFLNVNVPDSSIHAGYRWRSRREVVNWLTSMLSKQHRQGDHSKSPKNDPMFGLSPQQSHMPEYKGRLARSFKGQASDIVWSGVAWTCGKQLKHYPAFCRNGITIAIHSFVFVMAEEENHHLAYLEDMYEDRKGQKKVKVRWFHHNQEVKGVVSIRNPHPKEVFITPYAQVISAECVDGSATVLTRDHYEESVADIPRDMLNRVHLCFRQFKSNRVKPFKLSKLRGYYDQPIFSCLDPDFVDEEFSPGDNVRLGAKRTRSGKRRHTMPYEPSCQNLKYDMPSRRVITRKYIECQPYHSQLIKANEKIELLCQDSGIRGCWFRCTVLQISQRQIKVQYDDVKDEDGCGSLEEWIPAFRQAMPDKLGMRYSGRPTIRPAPPQHETDLAFGVGAPVDAWWSDGWWEGIVTRICNSEDEHPQVYIPSENLLLTVNRKNLRVSRDWAGDRWVDVRANPNILSAISAAIIPDAKLSLTSMISVDPKSDGFPTSCNAIPTNTKLSMVEEEKLEVAGLASDIPPTDMECTKKEKLLLVEDNGDEENNGSHEVDWHEKDSKCSVHDTNDDEGNNNVDLEDNDGENKEMEQVDISGQRCDAELVEVMHKMFKKKFVL</sequence>
<dbReference type="AlphaFoldDB" id="A0AA89ACX9"/>
<dbReference type="Pfam" id="PF01426">
    <property type="entry name" value="BAH"/>
    <property type="match status" value="1"/>
</dbReference>
<dbReference type="SMART" id="SM00439">
    <property type="entry name" value="BAH"/>
    <property type="match status" value="1"/>
</dbReference>
<organism evidence="3 4">
    <name type="scientific">Escallonia herrerae</name>
    <dbReference type="NCBI Taxonomy" id="1293975"/>
    <lineage>
        <taxon>Eukaryota</taxon>
        <taxon>Viridiplantae</taxon>
        <taxon>Streptophyta</taxon>
        <taxon>Embryophyta</taxon>
        <taxon>Tracheophyta</taxon>
        <taxon>Spermatophyta</taxon>
        <taxon>Magnoliopsida</taxon>
        <taxon>eudicotyledons</taxon>
        <taxon>Gunneridae</taxon>
        <taxon>Pentapetalae</taxon>
        <taxon>asterids</taxon>
        <taxon>campanulids</taxon>
        <taxon>Escalloniales</taxon>
        <taxon>Escalloniaceae</taxon>
        <taxon>Escallonia</taxon>
    </lineage>
</organism>
<feature type="compositionally biased region" description="Basic and acidic residues" evidence="1">
    <location>
        <begin position="594"/>
        <end position="613"/>
    </location>
</feature>
<evidence type="ECO:0000256" key="1">
    <source>
        <dbReference type="SAM" id="MobiDB-lite"/>
    </source>
</evidence>
<dbReference type="PANTHER" id="PTHR31917">
    <property type="entry name" value="AGENET DOMAIN-CONTAINING PROTEIN-RELATED"/>
    <property type="match status" value="1"/>
</dbReference>
<dbReference type="InterPro" id="IPR014002">
    <property type="entry name" value="Agenet_dom_plant"/>
</dbReference>
<feature type="region of interest" description="Disordered" evidence="1">
    <location>
        <begin position="91"/>
        <end position="115"/>
    </location>
</feature>
<reference evidence="3" key="1">
    <citation type="submission" date="2022-12" db="EMBL/GenBank/DDBJ databases">
        <title>Draft genome assemblies for two species of Escallonia (Escalloniales).</title>
        <authorList>
            <person name="Chanderbali A."/>
            <person name="Dervinis C."/>
            <person name="Anghel I."/>
            <person name="Soltis D."/>
            <person name="Soltis P."/>
            <person name="Zapata F."/>
        </authorList>
    </citation>
    <scope>NUCLEOTIDE SEQUENCE</scope>
    <source>
        <strain evidence="3">UCBG64.0493</strain>
        <tissue evidence="3">Leaf</tissue>
    </source>
</reference>
<dbReference type="SMART" id="SM00743">
    <property type="entry name" value="Agenet"/>
    <property type="match status" value="1"/>
</dbReference>
<feature type="compositionally biased region" description="Basic and acidic residues" evidence="1">
    <location>
        <begin position="93"/>
        <end position="102"/>
    </location>
</feature>
<gene>
    <name evidence="3" type="ORF">RJ639_024500</name>
</gene>
<dbReference type="Gene3D" id="2.30.30.490">
    <property type="match status" value="1"/>
</dbReference>
<feature type="domain" description="BAH" evidence="2">
    <location>
        <begin position="158"/>
        <end position="277"/>
    </location>
</feature>
<evidence type="ECO:0000313" key="4">
    <source>
        <dbReference type="Proteomes" id="UP001188597"/>
    </source>
</evidence>
<feature type="region of interest" description="Disordered" evidence="1">
    <location>
        <begin position="588"/>
        <end position="632"/>
    </location>
</feature>
<dbReference type="CDD" id="cd20405">
    <property type="entry name" value="Tudor_Agenet_AtDUF_rpt1_3"/>
    <property type="match status" value="1"/>
</dbReference>
<proteinExistence type="predicted"/>
<evidence type="ECO:0000313" key="3">
    <source>
        <dbReference type="EMBL" id="KAK2999249.1"/>
    </source>
</evidence>
<protein>
    <recommendedName>
        <fullName evidence="2">BAH domain-containing protein</fullName>
    </recommendedName>
</protein>
<dbReference type="EMBL" id="JAVXUP010003348">
    <property type="protein sequence ID" value="KAK2999249.1"/>
    <property type="molecule type" value="Genomic_DNA"/>
</dbReference>
<name>A0AA89ACX9_9ASTE</name>
<keyword evidence="4" id="KW-1185">Reference proteome</keyword>
<comment type="caution">
    <text evidence="3">The sequence shown here is derived from an EMBL/GenBank/DDBJ whole genome shotgun (WGS) entry which is preliminary data.</text>
</comment>